<dbReference type="SUPFAM" id="SSF48208">
    <property type="entry name" value="Six-hairpin glycosidases"/>
    <property type="match status" value="1"/>
</dbReference>
<evidence type="ECO:0000259" key="4">
    <source>
        <dbReference type="PROSITE" id="PS51175"/>
    </source>
</evidence>
<name>A0A7X0RM90_9BACL</name>
<dbReference type="InterPro" id="IPR003961">
    <property type="entry name" value="FN3_dom"/>
</dbReference>
<keyword evidence="7" id="KW-1185">Reference proteome</keyword>
<reference evidence="6 7" key="1">
    <citation type="submission" date="2020-08" db="EMBL/GenBank/DDBJ databases">
        <title>Cohnella phylogeny.</title>
        <authorList>
            <person name="Dunlap C."/>
        </authorList>
    </citation>
    <scope>NUCLEOTIDE SEQUENCE [LARGE SCALE GENOMIC DNA]</scope>
    <source>
        <strain evidence="6 7">DSM 28246</strain>
    </source>
</reference>
<protein>
    <submittedName>
        <fullName evidence="6">S-layer homology domain-containing protein</fullName>
    </submittedName>
</protein>
<dbReference type="GO" id="GO:0030246">
    <property type="term" value="F:carbohydrate binding"/>
    <property type="evidence" value="ECO:0007669"/>
    <property type="project" value="InterPro"/>
</dbReference>
<dbReference type="Pfam" id="PF00395">
    <property type="entry name" value="SLH"/>
    <property type="match status" value="3"/>
</dbReference>
<dbReference type="PROSITE" id="PS50853">
    <property type="entry name" value="FN3"/>
    <property type="match status" value="3"/>
</dbReference>
<dbReference type="CDD" id="cd02795">
    <property type="entry name" value="CBM6-CBM35-CBM36_like"/>
    <property type="match status" value="1"/>
</dbReference>
<feature type="domain" description="Fibronectin type-III" evidence="3">
    <location>
        <begin position="981"/>
        <end position="1070"/>
    </location>
</feature>
<evidence type="ECO:0000313" key="7">
    <source>
        <dbReference type="Proteomes" id="UP000547209"/>
    </source>
</evidence>
<accession>A0A7X0RM90</accession>
<dbReference type="InterPro" id="IPR005084">
    <property type="entry name" value="CBM6"/>
</dbReference>
<dbReference type="Pfam" id="PF07554">
    <property type="entry name" value="FIVAR"/>
    <property type="match status" value="3"/>
</dbReference>
<dbReference type="Gene3D" id="2.60.40.10">
    <property type="entry name" value="Immunoglobulins"/>
    <property type="match status" value="3"/>
</dbReference>
<organism evidence="6 7">
    <name type="scientific">Cohnella nanjingensis</name>
    <dbReference type="NCBI Taxonomy" id="1387779"/>
    <lineage>
        <taxon>Bacteria</taxon>
        <taxon>Bacillati</taxon>
        <taxon>Bacillota</taxon>
        <taxon>Bacilli</taxon>
        <taxon>Bacillales</taxon>
        <taxon>Paenibacillaceae</taxon>
        <taxon>Cohnella</taxon>
    </lineage>
</organism>
<dbReference type="InterPro" id="IPR008928">
    <property type="entry name" value="6-hairpin_glycosidase_sf"/>
</dbReference>
<feature type="domain" description="SLH" evidence="5">
    <location>
        <begin position="1538"/>
        <end position="1596"/>
    </location>
</feature>
<dbReference type="CDD" id="cd00063">
    <property type="entry name" value="FN3"/>
    <property type="match status" value="3"/>
</dbReference>
<dbReference type="InterPro" id="IPR050964">
    <property type="entry name" value="Striated_Muscle_Regulatory"/>
</dbReference>
<dbReference type="PROSITE" id="PS51272">
    <property type="entry name" value="SLH"/>
    <property type="match status" value="3"/>
</dbReference>
<dbReference type="SUPFAM" id="SSF49265">
    <property type="entry name" value="Fibronectin type III"/>
    <property type="match status" value="2"/>
</dbReference>
<dbReference type="SUPFAM" id="SSF49785">
    <property type="entry name" value="Galactose-binding domain-like"/>
    <property type="match status" value="3"/>
</dbReference>
<evidence type="ECO:0000256" key="2">
    <source>
        <dbReference type="SAM" id="MobiDB-lite"/>
    </source>
</evidence>
<evidence type="ECO:0000259" key="3">
    <source>
        <dbReference type="PROSITE" id="PS50853"/>
    </source>
</evidence>
<feature type="domain" description="Fibronectin type-III" evidence="3">
    <location>
        <begin position="1077"/>
        <end position="1166"/>
    </location>
</feature>
<sequence>MIRKKTVSTKLLIYVLVICFLSVGFPKPSSASYTFTKSDIIDSMNAFLDAHYDEGNIVGSHFWEAAYSREALVQFYNATGLNKDKITETYNWFEATHTRDRFGNPLSWIENDGDWNDDYSWQAQFTMSAYEATQDQHMLDQAKWHFDFFYSNNVDDKYGGGMWRERSARNQKDVPTNGWAIVATELSKYYPSVKVHNNLMNTDKTYLEIAEDIYDWMKTSFMRPDGGIENSFSDGHLFWDDNLYTYNAGIFIELASNLYSLTHKETYLQDAVKAADFARVHFTNGVKQIVVYEDDVGGQGLYKPDPAGNAEIVFRGILMRGIYKLITLGHQTQYIDWLSNNAQAAFNNRSVENLTAPNWDTPYDGSDVRSTANATGLTLMAYSLMTSEQPQQLSGRVEAENAIKTGSAERRADPFASGQYYVANLNSDGAAIEFDHSIESQHLVIGYSSGMDNSKLGLYINGGRIADVHLPKTAGWSGVGAYEEVTLDINIPNDASVKLQFDQASGDVAANVDYIKLVSSLKPDKSGLEEDLNHAMNLDQTAYTAETWATLQPAIDAAVVVYNNANATQSDVDTAVGNLDAVVHALVRFKFTGKVEAELAKKYGTAYSQSDSYASGGLLAGSIDHVGSAIEFENVAAASKLLVSYASGSNNPHLSLYINGQYVQDLTFTNTGGWTGQGRYAQKTFDIDIPDGATLKIQYDTGDIAANIDYIGLTSADDSELAALIANVKNYDRLDYVPESWTALQAGLIAATNVIQAVPSQEQVDTALTSLQNVVANLQMFTGRYSGKIEAEIGKTYGTAYSQADQYASGAFLVGSIDHVGSAFEIKHSAATDKLVVSYASNSNNPHLSMYINGVYVQDLYFTKTGKWTGNGAYAQKTFDVSIPDGATFKLQFDADDVATNVDYIVISANKADLEQKIASAQAFEQQDYSQATWSALQEALTAAINVDGDQNVSQGDVDTALANLNTAILALEAPITTPEAPTGLSASAAGASVVNLSWTAVTGAEAYNVYVSDSENGIYTKLTTSPVTRTDYSHTGLSPETTYYYKVTAVNEAGESEQSAVASATTAPAPAGAPEAPTGLSAAAAGASVVNLSWTAVTGAEAYNVYSSDSEDGIYTKLTDFSVTGTVYSHMGLSPATTYYYKVTAVNGVGESEQSAVASVTTAPTPVEAPEAPTGLSATAAGTNGINLSWTAATGAEAYNVYGSASENGTYTKLTDSAVTGTVYSHTGLSPATTYYYKVTAVNGAGESEQSAVASATTDRVSGGGTTTPPVINPPVTKDPHAPVVDSSGVATMTIDQETITKAIQASNTAEIIVPKADGANAYVVKLPAGTFASGDSSKKIKVTTELGTVTVAGNTLGTDLGGVEQVNVSIAKADTNKLEKSVQAVVGNRPVVDINVYVNDSRKAWQNNESPITVEIPYSPTAAELADPEHIVVLRIGNDGGAVPVPTGKYDPATGMVTFKTTQSGQYAVALANKSFSDLNGYSWANHAIEIMASKGVINGTSANSFNPAAAIKRADFILMLVKALGLTANGDDNFADVSSGAYYAEALGIAKQIGVATGVGDNKFNPEAQISRQDMMVLVDRAMNAVQKHLVEGSNADLNQFRDKTSVAAYAEQSVATLIKNGIITGSNEKVNPQGNTTRAETAVIIYRIYNK</sequence>
<comment type="caution">
    <text evidence="6">The sequence shown here is derived from an EMBL/GenBank/DDBJ whole genome shotgun (WGS) entry which is preliminary data.</text>
</comment>
<feature type="compositionally biased region" description="Low complexity" evidence="2">
    <location>
        <begin position="1268"/>
        <end position="1277"/>
    </location>
</feature>
<dbReference type="InterPro" id="IPR008979">
    <property type="entry name" value="Galactose-bd-like_sf"/>
</dbReference>
<dbReference type="SMART" id="SM00060">
    <property type="entry name" value="FN3"/>
    <property type="match status" value="3"/>
</dbReference>
<dbReference type="GO" id="GO:0005975">
    <property type="term" value="P:carbohydrate metabolic process"/>
    <property type="evidence" value="ECO:0007669"/>
    <property type="project" value="InterPro"/>
</dbReference>
<dbReference type="InterPro" id="IPR005198">
    <property type="entry name" value="Glyco_hydro_76"/>
</dbReference>
<evidence type="ECO:0000259" key="5">
    <source>
        <dbReference type="PROSITE" id="PS51272"/>
    </source>
</evidence>
<feature type="domain" description="SLH" evidence="5">
    <location>
        <begin position="1601"/>
        <end position="1655"/>
    </location>
</feature>
<dbReference type="PANTHER" id="PTHR13817:SF173">
    <property type="entry name" value="FRAZZLED"/>
    <property type="match status" value="1"/>
</dbReference>
<feature type="domain" description="SLH" evidence="5">
    <location>
        <begin position="1474"/>
        <end position="1537"/>
    </location>
</feature>
<proteinExistence type="predicted"/>
<dbReference type="RefSeq" id="WP_185141480.1">
    <property type="nucleotide sequence ID" value="NZ_JACJVP010000006.1"/>
</dbReference>
<feature type="domain" description="CBM6" evidence="4">
    <location>
        <begin position="593"/>
        <end position="714"/>
    </location>
</feature>
<dbReference type="InterPro" id="IPR013783">
    <property type="entry name" value="Ig-like_fold"/>
</dbReference>
<keyword evidence="1" id="KW-0677">Repeat</keyword>
<dbReference type="Pfam" id="PF03663">
    <property type="entry name" value="Glyco_hydro_76"/>
    <property type="match status" value="1"/>
</dbReference>
<dbReference type="InterPro" id="IPR036116">
    <property type="entry name" value="FN3_sf"/>
</dbReference>
<dbReference type="EMBL" id="JACJVP010000006">
    <property type="protein sequence ID" value="MBB6670040.1"/>
    <property type="molecule type" value="Genomic_DNA"/>
</dbReference>
<dbReference type="PANTHER" id="PTHR13817">
    <property type="entry name" value="TITIN"/>
    <property type="match status" value="1"/>
</dbReference>
<dbReference type="Gene3D" id="1.20.1270.90">
    <property type="entry name" value="AF1782-like"/>
    <property type="match status" value="2"/>
</dbReference>
<dbReference type="Proteomes" id="UP000547209">
    <property type="component" value="Unassembled WGS sequence"/>
</dbReference>
<dbReference type="Gene3D" id="1.50.10.20">
    <property type="match status" value="1"/>
</dbReference>
<gene>
    <name evidence="6" type="ORF">H7C19_04985</name>
</gene>
<dbReference type="Gene3D" id="2.60.120.260">
    <property type="entry name" value="Galactose-binding domain-like"/>
    <property type="match status" value="3"/>
</dbReference>
<feature type="domain" description="Fibronectin type-III" evidence="3">
    <location>
        <begin position="1173"/>
        <end position="1262"/>
    </location>
</feature>
<evidence type="ECO:0000313" key="6">
    <source>
        <dbReference type="EMBL" id="MBB6670040.1"/>
    </source>
</evidence>
<dbReference type="PROSITE" id="PS51175">
    <property type="entry name" value="CBM6"/>
    <property type="match status" value="2"/>
</dbReference>
<dbReference type="Gene3D" id="1.20.1270.70">
    <property type="entry name" value="Designed single chain three-helix bundle"/>
    <property type="match status" value="1"/>
</dbReference>
<evidence type="ECO:0000256" key="1">
    <source>
        <dbReference type="ARBA" id="ARBA00022737"/>
    </source>
</evidence>
<feature type="domain" description="CBM6" evidence="4">
    <location>
        <begin position="395"/>
        <end position="518"/>
    </location>
</feature>
<feature type="region of interest" description="Disordered" evidence="2">
    <location>
        <begin position="1257"/>
        <end position="1281"/>
    </location>
</feature>
<dbReference type="InterPro" id="IPR001119">
    <property type="entry name" value="SLH_dom"/>
</dbReference>
<dbReference type="Pfam" id="PF00041">
    <property type="entry name" value="fn3"/>
    <property type="match status" value="3"/>
</dbReference>